<dbReference type="Proteomes" id="UP000197032">
    <property type="component" value="Unassembled WGS sequence"/>
</dbReference>
<dbReference type="SUPFAM" id="SSF51261">
    <property type="entry name" value="Duplicated hybrid motif"/>
    <property type="match status" value="1"/>
</dbReference>
<evidence type="ECO:0000313" key="4">
    <source>
        <dbReference type="Proteomes" id="UP000197032"/>
    </source>
</evidence>
<dbReference type="PANTHER" id="PTHR21666:SF268">
    <property type="entry name" value="PEPTIDASE M23 DOMAIN-CONTAINING PROTEIN"/>
    <property type="match status" value="1"/>
</dbReference>
<dbReference type="RefSeq" id="WP_192867996.1">
    <property type="nucleotide sequence ID" value="NZ_BDGJ01000001.1"/>
</dbReference>
<keyword evidence="1" id="KW-0472">Membrane</keyword>
<sequence>MRPIIWLSSRKAKTAFLKITIIIALGIAIGYLYQNRDLQYEKLSQLPIPLVETCQELEADNGIPWELLAAFYQVQKEKGVISGSSEDTQITALALKLTKHPTNSFLNLLTVIPHPVRAFQIWQRYHSLKKVSYLFSKRYYFPVGKHKVYFMDTWGAERDGGKRRHQGTDIFAPPGTPLYAVTDGIIERKGWNRLGGWRIGLRGEDGIYYYYAHLQSYAPGIQQGDKIEKGTVLGYVGHTGNAEGTPDHLHFGMETPLKRWINPYPFLVYWQRKSSLL</sequence>
<name>A0A1Z5HMU8_9FIRM</name>
<comment type="caution">
    <text evidence="3">The sequence shown here is derived from an EMBL/GenBank/DDBJ whole genome shotgun (WGS) entry which is preliminary data.</text>
</comment>
<dbReference type="Pfam" id="PF01551">
    <property type="entry name" value="Peptidase_M23"/>
    <property type="match status" value="1"/>
</dbReference>
<reference evidence="4" key="1">
    <citation type="journal article" date="2017" name="Appl. Environ. Microbiol.">
        <title>Genomic analysis of Calderihabitans maritimus KKC1, a thermophilic hydrogenogenic carboxydotrophic bacterium isolated from marine sediment.</title>
        <authorList>
            <person name="Omae K."/>
            <person name="Yoneda Y."/>
            <person name="Fukuyama Y."/>
            <person name="Yoshida T."/>
            <person name="Sako Y."/>
        </authorList>
    </citation>
    <scope>NUCLEOTIDE SEQUENCE [LARGE SCALE GENOMIC DNA]</scope>
    <source>
        <strain evidence="4">KKC1</strain>
    </source>
</reference>
<keyword evidence="1" id="KW-1133">Transmembrane helix</keyword>
<keyword evidence="1" id="KW-0812">Transmembrane</keyword>
<dbReference type="GO" id="GO:0004222">
    <property type="term" value="F:metalloendopeptidase activity"/>
    <property type="evidence" value="ECO:0007669"/>
    <property type="project" value="TreeGrafter"/>
</dbReference>
<dbReference type="CDD" id="cd12797">
    <property type="entry name" value="M23_peptidase"/>
    <property type="match status" value="1"/>
</dbReference>
<dbReference type="InterPro" id="IPR050570">
    <property type="entry name" value="Cell_wall_metabolism_enzyme"/>
</dbReference>
<accession>A0A1Z5HMU8</accession>
<feature type="domain" description="M23ase beta-sheet core" evidence="2">
    <location>
        <begin position="164"/>
        <end position="255"/>
    </location>
</feature>
<dbReference type="Gene3D" id="2.70.70.10">
    <property type="entry name" value="Glucose Permease (Domain IIA)"/>
    <property type="match status" value="1"/>
</dbReference>
<dbReference type="InterPro" id="IPR011055">
    <property type="entry name" value="Dup_hybrid_motif"/>
</dbReference>
<dbReference type="PANTHER" id="PTHR21666">
    <property type="entry name" value="PEPTIDASE-RELATED"/>
    <property type="match status" value="1"/>
</dbReference>
<proteinExistence type="predicted"/>
<feature type="transmembrane region" description="Helical" evidence="1">
    <location>
        <begin position="15"/>
        <end position="33"/>
    </location>
</feature>
<dbReference type="EMBL" id="BDGJ01000001">
    <property type="protein sequence ID" value="GAW90839.1"/>
    <property type="molecule type" value="Genomic_DNA"/>
</dbReference>
<gene>
    <name evidence="3" type="ORF">KKC1_00010</name>
</gene>
<evidence type="ECO:0000313" key="3">
    <source>
        <dbReference type="EMBL" id="GAW90839.1"/>
    </source>
</evidence>
<dbReference type="AlphaFoldDB" id="A0A1Z5HMU8"/>
<protein>
    <submittedName>
        <fullName evidence="3">Metalloendopeptidase</fullName>
    </submittedName>
</protein>
<evidence type="ECO:0000259" key="2">
    <source>
        <dbReference type="Pfam" id="PF01551"/>
    </source>
</evidence>
<organism evidence="3 4">
    <name type="scientific">Calderihabitans maritimus</name>
    <dbReference type="NCBI Taxonomy" id="1246530"/>
    <lineage>
        <taxon>Bacteria</taxon>
        <taxon>Bacillati</taxon>
        <taxon>Bacillota</taxon>
        <taxon>Clostridia</taxon>
        <taxon>Neomoorellales</taxon>
        <taxon>Calderihabitantaceae</taxon>
        <taxon>Calderihabitans</taxon>
    </lineage>
</organism>
<dbReference type="InterPro" id="IPR016047">
    <property type="entry name" value="M23ase_b-sheet_dom"/>
</dbReference>
<keyword evidence="4" id="KW-1185">Reference proteome</keyword>
<evidence type="ECO:0000256" key="1">
    <source>
        <dbReference type="SAM" id="Phobius"/>
    </source>
</evidence>